<feature type="compositionally biased region" description="Polar residues" evidence="1">
    <location>
        <begin position="117"/>
        <end position="132"/>
    </location>
</feature>
<feature type="non-terminal residue" evidence="2">
    <location>
        <position position="140"/>
    </location>
</feature>
<dbReference type="Proteomes" id="UP000054359">
    <property type="component" value="Unassembled WGS sequence"/>
</dbReference>
<proteinExistence type="predicted"/>
<keyword evidence="3" id="KW-1185">Reference proteome</keyword>
<accession>A0A087ULC9</accession>
<evidence type="ECO:0000256" key="1">
    <source>
        <dbReference type="SAM" id="MobiDB-lite"/>
    </source>
</evidence>
<reference evidence="2 3" key="1">
    <citation type="submission" date="2013-11" db="EMBL/GenBank/DDBJ databases">
        <title>Genome sequencing of Stegodyphus mimosarum.</title>
        <authorList>
            <person name="Bechsgaard J."/>
        </authorList>
    </citation>
    <scope>NUCLEOTIDE SEQUENCE [LARGE SCALE GENOMIC DNA]</scope>
</reference>
<evidence type="ECO:0000313" key="2">
    <source>
        <dbReference type="EMBL" id="KFM78168.1"/>
    </source>
</evidence>
<gene>
    <name evidence="2" type="ORF">X975_13827</name>
</gene>
<name>A0A087ULC9_STEMI</name>
<feature type="region of interest" description="Disordered" evidence="1">
    <location>
        <begin position="117"/>
        <end position="140"/>
    </location>
</feature>
<evidence type="ECO:0000313" key="3">
    <source>
        <dbReference type="Proteomes" id="UP000054359"/>
    </source>
</evidence>
<sequence>MEHFIKLFGIKFPFKSIGFRSLEQCLDCFPELILKPKDKDIIIYHKSFSKDRNKDKSTSLKSFIIDRESPFEIKNRKNSRCEMSKNYRFSLADCEFRVSKKKSKSLTVSKTNQNYVNLEESQLSEQSTNSDTKPARPCDK</sequence>
<dbReference type="AlphaFoldDB" id="A0A087ULC9"/>
<organism evidence="2 3">
    <name type="scientific">Stegodyphus mimosarum</name>
    <name type="common">African social velvet spider</name>
    <dbReference type="NCBI Taxonomy" id="407821"/>
    <lineage>
        <taxon>Eukaryota</taxon>
        <taxon>Metazoa</taxon>
        <taxon>Ecdysozoa</taxon>
        <taxon>Arthropoda</taxon>
        <taxon>Chelicerata</taxon>
        <taxon>Arachnida</taxon>
        <taxon>Araneae</taxon>
        <taxon>Araneomorphae</taxon>
        <taxon>Entelegynae</taxon>
        <taxon>Eresoidea</taxon>
        <taxon>Eresidae</taxon>
        <taxon>Stegodyphus</taxon>
    </lineage>
</organism>
<protein>
    <submittedName>
        <fullName evidence="2">Uncharacterized protein</fullName>
    </submittedName>
</protein>
<dbReference type="EMBL" id="KK120377">
    <property type="protein sequence ID" value="KFM78168.1"/>
    <property type="molecule type" value="Genomic_DNA"/>
</dbReference>